<dbReference type="PRINTS" id="PR00344">
    <property type="entry name" value="BCTRLSENSOR"/>
</dbReference>
<dbReference type="PANTHER" id="PTHR43711">
    <property type="entry name" value="TWO-COMPONENT HISTIDINE KINASE"/>
    <property type="match status" value="1"/>
</dbReference>
<keyword evidence="12" id="KW-1185">Reference proteome</keyword>
<accession>A0A1V6LSP7</accession>
<keyword evidence="5" id="KW-0418">Kinase</keyword>
<keyword evidence="9" id="KW-0472">Membrane</keyword>
<dbReference type="SUPFAM" id="SSF55874">
    <property type="entry name" value="ATPase domain of HSP90 chaperone/DNA topoisomerase II/histidine kinase"/>
    <property type="match status" value="1"/>
</dbReference>
<dbReference type="Pfam" id="PF02518">
    <property type="entry name" value="HATPase_c"/>
    <property type="match status" value="1"/>
</dbReference>
<keyword evidence="9" id="KW-0812">Transmembrane</keyword>
<dbReference type="GO" id="GO:0000155">
    <property type="term" value="F:phosphorelay sensor kinase activity"/>
    <property type="evidence" value="ECO:0007669"/>
    <property type="project" value="InterPro"/>
</dbReference>
<sequence>MIVLLSGQYALGISNIDQSTKDSLSLKIKSFKNKGLDNSENTAYIDAVLALAKEYRYYNVDSLYNLTRKAQKLLIHADHPKGNYNVYFNYGVYYSDKGAFPKAIENLNKALDIAYNLDDDKLIASALNRLASQYQYGGDYEKSLMNYLKGLDFAKKSQDNDILSIINENIAHLYASQQEYDIALDFYKEVTEINKKLNNPVVTAQTLSNLASIYTEIGDTKQAMFHINQSINTFEQEEVYDWLAYSYSVKGEIYLKEGKEKWALYWLDQSKLLYNNNLDDKRGEIALYNNLSLAYMGTGSDSLATDYALKGLDIAKDIQSKEGQIDCAETLYKIFKEKEDYKRALCYHEIFTSLSDTLAKESNTKSLKLFKTQLKYDQQKKELILENEKKLAKQQNLITLALLVLIVLIAAAIPLYLNQKKLKKLYRELKIQAASLTEREKELESSNTTKDKLFSIVGHDLRGPIGALQGLLEMIISGDLGQQEANRFIRKAKTDVDHVLFTLNNILSWGRTQLNGGNTRPTTTNIYKLAENNLDFLDEMAAAKDIKIINDIAKASNAFIDENQIDLVLRNLISNAIKFTPNNGLITLESEESLNHIQIKIKDTGVGMDNATKEKIFKANTNFTTYGTNNEKGTGLGLSLCKEMIEKNNGKIWVESAPQKGSTFHFTVPKLSENLKKAS</sequence>
<dbReference type="InterPro" id="IPR036890">
    <property type="entry name" value="HATPase_C_sf"/>
</dbReference>
<evidence type="ECO:0000313" key="12">
    <source>
        <dbReference type="Proteomes" id="UP000191680"/>
    </source>
</evidence>
<evidence type="ECO:0000313" key="11">
    <source>
        <dbReference type="EMBL" id="OQD43178.1"/>
    </source>
</evidence>
<dbReference type="Gene3D" id="1.10.287.130">
    <property type="match status" value="1"/>
</dbReference>
<evidence type="ECO:0000259" key="10">
    <source>
        <dbReference type="PROSITE" id="PS50109"/>
    </source>
</evidence>
<keyword evidence="6" id="KW-0902">Two-component regulatory system</keyword>
<keyword evidence="3" id="KW-0597">Phosphoprotein</keyword>
<dbReference type="CDD" id="cd00075">
    <property type="entry name" value="HATPase"/>
    <property type="match status" value="1"/>
</dbReference>
<dbReference type="SUPFAM" id="SSF47384">
    <property type="entry name" value="Homodimeric domain of signal transducing histidine kinase"/>
    <property type="match status" value="1"/>
</dbReference>
<dbReference type="FunFam" id="3.30.565.10:FF:000006">
    <property type="entry name" value="Sensor histidine kinase WalK"/>
    <property type="match status" value="1"/>
</dbReference>
<dbReference type="SMART" id="SM00388">
    <property type="entry name" value="HisKA"/>
    <property type="match status" value="1"/>
</dbReference>
<evidence type="ECO:0000256" key="2">
    <source>
        <dbReference type="ARBA" id="ARBA00012438"/>
    </source>
</evidence>
<dbReference type="InterPro" id="IPR004358">
    <property type="entry name" value="Sig_transdc_His_kin-like_C"/>
</dbReference>
<proteinExistence type="predicted"/>
<gene>
    <name evidence="11" type="ORF">BUL40_07925</name>
</gene>
<keyword evidence="4" id="KW-0808">Transferase</keyword>
<dbReference type="EMBL" id="MTBC01000004">
    <property type="protein sequence ID" value="OQD43178.1"/>
    <property type="molecule type" value="Genomic_DNA"/>
</dbReference>
<feature type="coiled-coil region" evidence="8">
    <location>
        <begin position="419"/>
        <end position="446"/>
    </location>
</feature>
<evidence type="ECO:0000256" key="4">
    <source>
        <dbReference type="ARBA" id="ARBA00022679"/>
    </source>
</evidence>
<evidence type="ECO:0000256" key="5">
    <source>
        <dbReference type="ARBA" id="ARBA00022777"/>
    </source>
</evidence>
<organism evidence="11 12">
    <name type="scientific">Croceivirga radicis</name>
    <dbReference type="NCBI Taxonomy" id="1929488"/>
    <lineage>
        <taxon>Bacteria</taxon>
        <taxon>Pseudomonadati</taxon>
        <taxon>Bacteroidota</taxon>
        <taxon>Flavobacteriia</taxon>
        <taxon>Flavobacteriales</taxon>
        <taxon>Flavobacteriaceae</taxon>
        <taxon>Croceivirga</taxon>
    </lineage>
</organism>
<evidence type="ECO:0000256" key="8">
    <source>
        <dbReference type="SAM" id="Coils"/>
    </source>
</evidence>
<dbReference type="Gene3D" id="3.30.565.10">
    <property type="entry name" value="Histidine kinase-like ATPase, C-terminal domain"/>
    <property type="match status" value="1"/>
</dbReference>
<dbReference type="SUPFAM" id="SSF48452">
    <property type="entry name" value="TPR-like"/>
    <property type="match status" value="1"/>
</dbReference>
<dbReference type="InterPro" id="IPR050736">
    <property type="entry name" value="Sensor_HK_Regulatory"/>
</dbReference>
<dbReference type="EC" id="2.7.13.3" evidence="2"/>
<feature type="transmembrane region" description="Helical" evidence="9">
    <location>
        <begin position="397"/>
        <end position="417"/>
    </location>
</feature>
<dbReference type="SUPFAM" id="SSF81901">
    <property type="entry name" value="HCP-like"/>
    <property type="match status" value="1"/>
</dbReference>
<evidence type="ECO:0000256" key="9">
    <source>
        <dbReference type="SAM" id="Phobius"/>
    </source>
</evidence>
<dbReference type="InterPro" id="IPR019734">
    <property type="entry name" value="TPR_rpt"/>
</dbReference>
<dbReference type="InterPro" id="IPR036097">
    <property type="entry name" value="HisK_dim/P_sf"/>
</dbReference>
<reference evidence="11 12" key="1">
    <citation type="submission" date="2016-12" db="EMBL/GenBank/DDBJ databases">
        <authorList>
            <person name="Song W.-J."/>
            <person name="Kurnit D.M."/>
        </authorList>
    </citation>
    <scope>NUCLEOTIDE SEQUENCE [LARGE SCALE GENOMIC DNA]</scope>
    <source>
        <strain evidence="11 12">HSG9</strain>
    </source>
</reference>
<dbReference type="Pfam" id="PF13424">
    <property type="entry name" value="TPR_12"/>
    <property type="match status" value="2"/>
</dbReference>
<keyword evidence="8" id="KW-0175">Coiled coil</keyword>
<dbReference type="PROSITE" id="PS50005">
    <property type="entry name" value="TPR"/>
    <property type="match status" value="1"/>
</dbReference>
<dbReference type="Gene3D" id="1.25.40.10">
    <property type="entry name" value="Tetratricopeptide repeat domain"/>
    <property type="match status" value="2"/>
</dbReference>
<feature type="domain" description="Histidine kinase" evidence="10">
    <location>
        <begin position="456"/>
        <end position="672"/>
    </location>
</feature>
<comment type="catalytic activity">
    <reaction evidence="1">
        <text>ATP + protein L-histidine = ADP + protein N-phospho-L-histidine.</text>
        <dbReference type="EC" id="2.7.13.3"/>
    </reaction>
</comment>
<dbReference type="SMART" id="SM00028">
    <property type="entry name" value="TPR"/>
    <property type="match status" value="6"/>
</dbReference>
<evidence type="ECO:0000256" key="7">
    <source>
        <dbReference type="PROSITE-ProRule" id="PRU00339"/>
    </source>
</evidence>
<feature type="repeat" description="TPR" evidence="7">
    <location>
        <begin position="84"/>
        <end position="117"/>
    </location>
</feature>
<dbReference type="PROSITE" id="PS50109">
    <property type="entry name" value="HIS_KIN"/>
    <property type="match status" value="1"/>
</dbReference>
<keyword evidence="9" id="KW-1133">Transmembrane helix</keyword>
<dbReference type="AlphaFoldDB" id="A0A1V6LSP7"/>
<evidence type="ECO:0000256" key="6">
    <source>
        <dbReference type="ARBA" id="ARBA00023012"/>
    </source>
</evidence>
<comment type="caution">
    <text evidence="11">The sequence shown here is derived from an EMBL/GenBank/DDBJ whole genome shotgun (WGS) entry which is preliminary data.</text>
</comment>
<name>A0A1V6LSP7_9FLAO</name>
<dbReference type="InterPro" id="IPR003594">
    <property type="entry name" value="HATPase_dom"/>
</dbReference>
<protein>
    <recommendedName>
        <fullName evidence="2">histidine kinase</fullName>
        <ecNumber evidence="2">2.7.13.3</ecNumber>
    </recommendedName>
</protein>
<dbReference type="InterPro" id="IPR005467">
    <property type="entry name" value="His_kinase_dom"/>
</dbReference>
<dbReference type="PANTHER" id="PTHR43711:SF31">
    <property type="entry name" value="HISTIDINE KINASE"/>
    <property type="match status" value="1"/>
</dbReference>
<dbReference type="InterPro" id="IPR011990">
    <property type="entry name" value="TPR-like_helical_dom_sf"/>
</dbReference>
<evidence type="ECO:0000256" key="1">
    <source>
        <dbReference type="ARBA" id="ARBA00000085"/>
    </source>
</evidence>
<keyword evidence="7" id="KW-0802">TPR repeat</keyword>
<dbReference type="SMART" id="SM00387">
    <property type="entry name" value="HATPase_c"/>
    <property type="match status" value="1"/>
</dbReference>
<evidence type="ECO:0000256" key="3">
    <source>
        <dbReference type="ARBA" id="ARBA00022553"/>
    </source>
</evidence>
<dbReference type="CDD" id="cd00082">
    <property type="entry name" value="HisKA"/>
    <property type="match status" value="1"/>
</dbReference>
<dbReference type="Proteomes" id="UP000191680">
    <property type="component" value="Unassembled WGS sequence"/>
</dbReference>
<dbReference type="InterPro" id="IPR003661">
    <property type="entry name" value="HisK_dim/P_dom"/>
</dbReference>